<proteinExistence type="predicted"/>
<keyword evidence="3" id="KW-1185">Reference proteome</keyword>
<reference evidence="2 3" key="1">
    <citation type="submission" date="2018-11" db="EMBL/GenBank/DDBJ databases">
        <authorList>
            <consortium name="Pathogen Informatics"/>
        </authorList>
    </citation>
    <scope>NUCLEOTIDE SEQUENCE [LARGE SCALE GENOMIC DNA]</scope>
</reference>
<evidence type="ECO:0000313" key="3">
    <source>
        <dbReference type="Proteomes" id="UP000281553"/>
    </source>
</evidence>
<evidence type="ECO:0000313" key="2">
    <source>
        <dbReference type="EMBL" id="VDN30498.1"/>
    </source>
</evidence>
<evidence type="ECO:0000256" key="1">
    <source>
        <dbReference type="SAM" id="MobiDB-lite"/>
    </source>
</evidence>
<gene>
    <name evidence="2" type="ORF">DILT_LOCUS15548</name>
</gene>
<sequence>MCFELMKEGLVGKFRWIGSLLRIVHSGPEQTSEYQEATTFMPVSSPGQLQQQQQPQQAGEGEKRCADSIATASPQPGKSPLSLRPRSASGKPAGKHGGGAKRSPSAQSIEEPGSMGEENAAFENEAEGYIEADEEQFPTEVEED</sequence>
<organism evidence="2 3">
    <name type="scientific">Dibothriocephalus latus</name>
    <name type="common">Fish tapeworm</name>
    <name type="synonym">Diphyllobothrium latum</name>
    <dbReference type="NCBI Taxonomy" id="60516"/>
    <lineage>
        <taxon>Eukaryota</taxon>
        <taxon>Metazoa</taxon>
        <taxon>Spiralia</taxon>
        <taxon>Lophotrochozoa</taxon>
        <taxon>Platyhelminthes</taxon>
        <taxon>Cestoda</taxon>
        <taxon>Eucestoda</taxon>
        <taxon>Diphyllobothriidea</taxon>
        <taxon>Diphyllobothriidae</taxon>
        <taxon>Dibothriocephalus</taxon>
    </lineage>
</organism>
<name>A0A3P7N5D7_DIBLA</name>
<dbReference type="EMBL" id="UYRU01079836">
    <property type="protein sequence ID" value="VDN30498.1"/>
    <property type="molecule type" value="Genomic_DNA"/>
</dbReference>
<feature type="compositionally biased region" description="Acidic residues" evidence="1">
    <location>
        <begin position="124"/>
        <end position="144"/>
    </location>
</feature>
<accession>A0A3P7N5D7</accession>
<protein>
    <submittedName>
        <fullName evidence="2">Uncharacterized protein</fullName>
    </submittedName>
</protein>
<feature type="compositionally biased region" description="Polar residues" evidence="1">
    <location>
        <begin position="33"/>
        <end position="47"/>
    </location>
</feature>
<feature type="region of interest" description="Disordered" evidence="1">
    <location>
        <begin position="33"/>
        <end position="144"/>
    </location>
</feature>
<dbReference type="Proteomes" id="UP000281553">
    <property type="component" value="Unassembled WGS sequence"/>
</dbReference>
<feature type="compositionally biased region" description="Low complexity" evidence="1">
    <location>
        <begin position="48"/>
        <end position="57"/>
    </location>
</feature>
<dbReference type="AlphaFoldDB" id="A0A3P7N5D7"/>